<dbReference type="OrthoDB" id="9772100at2"/>
<dbReference type="RefSeq" id="WP_113954218.1">
    <property type="nucleotide sequence ID" value="NZ_QNRT01000002.1"/>
</dbReference>
<dbReference type="SMART" id="SM00387">
    <property type="entry name" value="HATPase_c"/>
    <property type="match status" value="1"/>
</dbReference>
<name>A0A395JL68_9GAMM</name>
<keyword evidence="4" id="KW-0472">Membrane</keyword>
<dbReference type="GO" id="GO:0000155">
    <property type="term" value="F:phosphorelay sensor kinase activity"/>
    <property type="evidence" value="ECO:0007669"/>
    <property type="project" value="InterPro"/>
</dbReference>
<evidence type="ECO:0000256" key="1">
    <source>
        <dbReference type="ARBA" id="ARBA00000085"/>
    </source>
</evidence>
<dbReference type="PROSITE" id="PS50109">
    <property type="entry name" value="HIS_KIN"/>
    <property type="match status" value="1"/>
</dbReference>
<dbReference type="InterPro" id="IPR036890">
    <property type="entry name" value="HATPase_C_sf"/>
</dbReference>
<dbReference type="FunCoup" id="A0A395JL68">
    <property type="interactions" value="141"/>
</dbReference>
<dbReference type="CDD" id="cd00082">
    <property type="entry name" value="HisKA"/>
    <property type="match status" value="1"/>
</dbReference>
<dbReference type="SUPFAM" id="SSF47384">
    <property type="entry name" value="Homodimeric domain of signal transducing histidine kinase"/>
    <property type="match status" value="1"/>
</dbReference>
<sequence>MKKYAIILLVLVAIGVGLTLQLATQEKGLDQTVFLQTTESIRNLQTLDKNLQVLLTQSHLNTDSNSEQLIELNYQISEEFDNLRYDALFEEIESDAALSTAIEEFEAEFIRRDETLQNYLEQNQSAALSLSKLRDLNAILQQDRTLMSAPAIGMVLAHNQNQLLDLALNNAPNAPLDLKPISVVHGAVTQQASLVAYSKEIKAFADRLAISRTAYTKLIGMDISALLNHIEDRYVSYHNQAIAGSNTQRNGLIAYGLVLLLALMFFAWQIRRNYASLEQQVADRTMEISAAYDELRESQEQLIQSEKMASLGQMVAGVAHEINTPLGYVNSNIETLKLNLKDLDRVMATLTSLITAVQRPQRDNRQISQRLLATMGDYTAVDAPELMEESQRLLNDGLYGLAEISNLISSLKDFARLDRQQVEHVDLNACLANALTIASNPIREHNVQVERRFAKLPAISCIPSKLNQLFLNIITNACQAMRESGGTLTIRTSLIGREICIAFTDQGVGMDELTQKKMFDPFFTSKAIGEGTGLGMSIAYKIVEAHNARITVESKQHKGTTISIFFPTALSQATS</sequence>
<dbReference type="SUPFAM" id="SSF55874">
    <property type="entry name" value="ATPase domain of HSP90 chaperone/DNA topoisomerase II/histidine kinase"/>
    <property type="match status" value="1"/>
</dbReference>
<dbReference type="AlphaFoldDB" id="A0A395JL68"/>
<keyword evidence="4" id="KW-1133">Transmembrane helix</keyword>
<organism evidence="6 7">
    <name type="scientific">Arenicella xantha</name>
    <dbReference type="NCBI Taxonomy" id="644221"/>
    <lineage>
        <taxon>Bacteria</taxon>
        <taxon>Pseudomonadati</taxon>
        <taxon>Pseudomonadota</taxon>
        <taxon>Gammaproteobacteria</taxon>
        <taxon>Arenicellales</taxon>
        <taxon>Arenicellaceae</taxon>
        <taxon>Arenicella</taxon>
    </lineage>
</organism>
<dbReference type="Proteomes" id="UP000253083">
    <property type="component" value="Unassembled WGS sequence"/>
</dbReference>
<feature type="domain" description="Histidine kinase" evidence="5">
    <location>
        <begin position="317"/>
        <end position="570"/>
    </location>
</feature>
<comment type="caution">
    <text evidence="6">The sequence shown here is derived from an EMBL/GenBank/DDBJ whole genome shotgun (WGS) entry which is preliminary data.</text>
</comment>
<dbReference type="EC" id="2.7.13.3" evidence="2"/>
<evidence type="ECO:0000259" key="5">
    <source>
        <dbReference type="PROSITE" id="PS50109"/>
    </source>
</evidence>
<dbReference type="InterPro" id="IPR003661">
    <property type="entry name" value="HisK_dim/P_dom"/>
</dbReference>
<evidence type="ECO:0000313" key="7">
    <source>
        <dbReference type="Proteomes" id="UP000253083"/>
    </source>
</evidence>
<proteinExistence type="predicted"/>
<protein>
    <recommendedName>
        <fullName evidence="2">histidine kinase</fullName>
        <ecNumber evidence="2">2.7.13.3</ecNumber>
    </recommendedName>
</protein>
<evidence type="ECO:0000256" key="4">
    <source>
        <dbReference type="SAM" id="Phobius"/>
    </source>
</evidence>
<accession>A0A395JL68</accession>
<keyword evidence="3" id="KW-0597">Phosphoprotein</keyword>
<keyword evidence="4" id="KW-0812">Transmembrane</keyword>
<feature type="transmembrane region" description="Helical" evidence="4">
    <location>
        <begin position="252"/>
        <end position="270"/>
    </location>
</feature>
<gene>
    <name evidence="6" type="ORF">DFR28_102879</name>
</gene>
<dbReference type="Gene3D" id="1.10.287.130">
    <property type="match status" value="1"/>
</dbReference>
<comment type="catalytic activity">
    <reaction evidence="1">
        <text>ATP + protein L-histidine = ADP + protein N-phospho-L-histidine.</text>
        <dbReference type="EC" id="2.7.13.3"/>
    </reaction>
</comment>
<dbReference type="InterPro" id="IPR003594">
    <property type="entry name" value="HATPase_dom"/>
</dbReference>
<evidence type="ECO:0000256" key="3">
    <source>
        <dbReference type="ARBA" id="ARBA00022553"/>
    </source>
</evidence>
<dbReference type="Pfam" id="PF02518">
    <property type="entry name" value="HATPase_c"/>
    <property type="match status" value="1"/>
</dbReference>
<evidence type="ECO:0000313" key="6">
    <source>
        <dbReference type="EMBL" id="RBP51451.1"/>
    </source>
</evidence>
<dbReference type="Gene3D" id="3.30.565.10">
    <property type="entry name" value="Histidine kinase-like ATPase, C-terminal domain"/>
    <property type="match status" value="1"/>
</dbReference>
<dbReference type="PRINTS" id="PR00344">
    <property type="entry name" value="BCTRLSENSOR"/>
</dbReference>
<dbReference type="InterPro" id="IPR004358">
    <property type="entry name" value="Sig_transdc_His_kin-like_C"/>
</dbReference>
<dbReference type="PANTHER" id="PTHR43065">
    <property type="entry name" value="SENSOR HISTIDINE KINASE"/>
    <property type="match status" value="1"/>
</dbReference>
<reference evidence="6 7" key="1">
    <citation type="submission" date="2018-06" db="EMBL/GenBank/DDBJ databases">
        <title>Genomic Encyclopedia of Type Strains, Phase IV (KMG-IV): sequencing the most valuable type-strain genomes for metagenomic binning, comparative biology and taxonomic classification.</title>
        <authorList>
            <person name="Goeker M."/>
        </authorList>
    </citation>
    <scope>NUCLEOTIDE SEQUENCE [LARGE SCALE GENOMIC DNA]</scope>
    <source>
        <strain evidence="6 7">DSM 24032</strain>
    </source>
</reference>
<keyword evidence="7" id="KW-1185">Reference proteome</keyword>
<dbReference type="InterPro" id="IPR036097">
    <property type="entry name" value="HisK_dim/P_sf"/>
</dbReference>
<dbReference type="InParanoid" id="A0A395JL68"/>
<dbReference type="InterPro" id="IPR005467">
    <property type="entry name" value="His_kinase_dom"/>
</dbReference>
<dbReference type="PANTHER" id="PTHR43065:SF50">
    <property type="entry name" value="HISTIDINE KINASE"/>
    <property type="match status" value="1"/>
</dbReference>
<dbReference type="EMBL" id="QNRT01000002">
    <property type="protein sequence ID" value="RBP51451.1"/>
    <property type="molecule type" value="Genomic_DNA"/>
</dbReference>
<evidence type="ECO:0000256" key="2">
    <source>
        <dbReference type="ARBA" id="ARBA00012438"/>
    </source>
</evidence>
<dbReference type="SMART" id="SM00388">
    <property type="entry name" value="HisKA"/>
    <property type="match status" value="1"/>
</dbReference>